<dbReference type="Pfam" id="PF06804">
    <property type="entry name" value="Lipoprotein_18"/>
    <property type="match status" value="1"/>
</dbReference>
<gene>
    <name evidence="2" type="primary">bamC</name>
    <name evidence="2" type="ORF">H6A60_04665</name>
</gene>
<dbReference type="Proteomes" id="UP000715095">
    <property type="component" value="Unassembled WGS sequence"/>
</dbReference>
<dbReference type="InterPro" id="IPR042268">
    <property type="entry name" value="BamC_C"/>
</dbReference>
<dbReference type="Gene3D" id="3.30.310.170">
    <property type="entry name" value="Outer membrane protein assembly factor BamC"/>
    <property type="match status" value="1"/>
</dbReference>
<dbReference type="RefSeq" id="WP_205102250.1">
    <property type="nucleotide sequence ID" value="NZ_JACJJC010000005.1"/>
</dbReference>
<proteinExistence type="predicted"/>
<evidence type="ECO:0000256" key="1">
    <source>
        <dbReference type="SAM" id="SignalP"/>
    </source>
</evidence>
<dbReference type="PROSITE" id="PS51257">
    <property type="entry name" value="PROKAR_LIPOPROTEIN"/>
    <property type="match status" value="1"/>
</dbReference>
<name>A0ABS2DR59_9BURK</name>
<protein>
    <submittedName>
        <fullName evidence="2">Outer membrane protein assembly factor BamC</fullName>
    </submittedName>
</protein>
<evidence type="ECO:0000313" key="2">
    <source>
        <dbReference type="EMBL" id="MBM6703779.1"/>
    </source>
</evidence>
<reference evidence="2 3" key="1">
    <citation type="journal article" date="2021" name="Sci. Rep.">
        <title>The distribution of antibiotic resistance genes in chicken gut microbiota commensals.</title>
        <authorList>
            <person name="Juricova H."/>
            <person name="Matiasovicova J."/>
            <person name="Kubasova T."/>
            <person name="Cejkova D."/>
            <person name="Rychlik I."/>
        </authorList>
    </citation>
    <scope>NUCLEOTIDE SEQUENCE [LARGE SCALE GENOMIC DNA]</scope>
    <source>
        <strain evidence="2 3">An829</strain>
    </source>
</reference>
<evidence type="ECO:0000313" key="3">
    <source>
        <dbReference type="Proteomes" id="UP000715095"/>
    </source>
</evidence>
<sequence length="391" mass="43288">MTKLSLRLAVLAAAATAVSGCSVLGIDFTDEKVQYESSNSRANLEVPPDLTPIGNDNRFAVPSRTTVVSANAEAARQQAAAAQSNTPVGSEIVPATVTVKVMKEGTDRWLRVNAKPEELWPVVQDFWPSVGLVVKAQDAKTGYMETEWAENKAKLPQDIIRRTVGKVLDFAYSTGEQDQYRVRMERNDDSTTDIYITHRSMVEVVTGAQNDSTVWQPGPNDPTMEAEMLQRLALRIDAEFNPNASGKAEEALAEQIKQDLQPEPVPAKSRIVNGADEKVQAVELFEPYDRAWRTVGLVIDRMGFELVDRDRVAGYYLVRYLDPTYEQKKKEEQGFFTNLFGSDKAIDAPNYRIHLADEGANTRITVQDGDGNPDPTGVAPNILTLLAEQLR</sequence>
<dbReference type="EMBL" id="JACJJC010000005">
    <property type="protein sequence ID" value="MBM6703779.1"/>
    <property type="molecule type" value="Genomic_DNA"/>
</dbReference>
<comment type="caution">
    <text evidence="2">The sequence shown here is derived from an EMBL/GenBank/DDBJ whole genome shotgun (WGS) entry which is preliminary data.</text>
</comment>
<keyword evidence="1" id="KW-0732">Signal</keyword>
<feature type="signal peptide" evidence="1">
    <location>
        <begin position="1"/>
        <end position="19"/>
    </location>
</feature>
<organism evidence="2 3">
    <name type="scientific">Sutterella massiliensis</name>
    <dbReference type="NCBI Taxonomy" id="1816689"/>
    <lineage>
        <taxon>Bacteria</taxon>
        <taxon>Pseudomonadati</taxon>
        <taxon>Pseudomonadota</taxon>
        <taxon>Betaproteobacteria</taxon>
        <taxon>Burkholderiales</taxon>
        <taxon>Sutterellaceae</taxon>
        <taxon>Sutterella</taxon>
    </lineage>
</organism>
<feature type="chain" id="PRO_5047014816" evidence="1">
    <location>
        <begin position="20"/>
        <end position="391"/>
    </location>
</feature>
<accession>A0ABS2DR59</accession>
<keyword evidence="3" id="KW-1185">Reference proteome</keyword>
<dbReference type="InterPro" id="IPR010653">
    <property type="entry name" value="NlpB/DapX"/>
</dbReference>